<dbReference type="EMBL" id="CABFOC020000035">
    <property type="protein sequence ID" value="CAH0048208.1"/>
    <property type="molecule type" value="Genomic_DNA"/>
</dbReference>
<keyword evidence="3" id="KW-1185">Reference proteome</keyword>
<accession>A0A9N9Z3E3</accession>
<sequence length="123" mass="13120">MGDETETAHVTKTAMTKPPWSPTASEAESKAKTKTGLEPGQSNLSPMRSAPHHIVTISLVHASARISPTLKRSSPRSDAYTASADLAGTTELYSVQTDLQTASRDLSLPLTTRRSSTVPQCRA</sequence>
<dbReference type="OrthoDB" id="10368254at2759"/>
<dbReference type="Proteomes" id="UP000775872">
    <property type="component" value="Unassembled WGS sequence"/>
</dbReference>
<evidence type="ECO:0000313" key="3">
    <source>
        <dbReference type="Proteomes" id="UP000775872"/>
    </source>
</evidence>
<evidence type="ECO:0000313" key="2">
    <source>
        <dbReference type="EMBL" id="CAH0048208.1"/>
    </source>
</evidence>
<organism evidence="2 3">
    <name type="scientific">Clonostachys solani</name>
    <dbReference type="NCBI Taxonomy" id="160281"/>
    <lineage>
        <taxon>Eukaryota</taxon>
        <taxon>Fungi</taxon>
        <taxon>Dikarya</taxon>
        <taxon>Ascomycota</taxon>
        <taxon>Pezizomycotina</taxon>
        <taxon>Sordariomycetes</taxon>
        <taxon>Hypocreomycetidae</taxon>
        <taxon>Hypocreales</taxon>
        <taxon>Bionectriaceae</taxon>
        <taxon>Clonostachys</taxon>
    </lineage>
</organism>
<proteinExistence type="predicted"/>
<gene>
    <name evidence="2" type="ORF">CSOL1703_00000151</name>
</gene>
<comment type="caution">
    <text evidence="2">The sequence shown here is derived from an EMBL/GenBank/DDBJ whole genome shotgun (WGS) entry which is preliminary data.</text>
</comment>
<name>A0A9N9Z3E3_9HYPO</name>
<dbReference type="AlphaFoldDB" id="A0A9N9Z3E3"/>
<evidence type="ECO:0000256" key="1">
    <source>
        <dbReference type="SAM" id="MobiDB-lite"/>
    </source>
</evidence>
<protein>
    <submittedName>
        <fullName evidence="2">Uncharacterized protein</fullName>
    </submittedName>
</protein>
<reference evidence="3" key="1">
    <citation type="submission" date="2019-06" db="EMBL/GenBank/DDBJ databases">
        <authorList>
            <person name="Broberg M."/>
        </authorList>
    </citation>
    <scope>NUCLEOTIDE SEQUENCE [LARGE SCALE GENOMIC DNA]</scope>
</reference>
<feature type="region of interest" description="Disordered" evidence="1">
    <location>
        <begin position="1"/>
        <end position="50"/>
    </location>
</feature>
<reference evidence="2 3" key="2">
    <citation type="submission" date="2021-10" db="EMBL/GenBank/DDBJ databases">
        <authorList>
            <person name="Piombo E."/>
        </authorList>
    </citation>
    <scope>NUCLEOTIDE SEQUENCE [LARGE SCALE GENOMIC DNA]</scope>
</reference>